<dbReference type="EMBL" id="FOSG01000008">
    <property type="protein sequence ID" value="SFK74151.1"/>
    <property type="molecule type" value="Genomic_DNA"/>
</dbReference>
<protein>
    <submittedName>
        <fullName evidence="1">Homeodomain-like domain-containing protein</fullName>
    </submittedName>
</protein>
<evidence type="ECO:0000313" key="1">
    <source>
        <dbReference type="EMBL" id="SFK74151.1"/>
    </source>
</evidence>
<reference evidence="2" key="1">
    <citation type="submission" date="2016-10" db="EMBL/GenBank/DDBJ databases">
        <authorList>
            <person name="Varghese N."/>
            <person name="Submissions S."/>
        </authorList>
    </citation>
    <scope>NUCLEOTIDE SEQUENCE [LARGE SCALE GENOMIC DNA]</scope>
    <source>
        <strain evidence="2">PL19</strain>
    </source>
</reference>
<keyword evidence="2" id="KW-1185">Reference proteome</keyword>
<keyword evidence="1" id="KW-0371">Homeobox</keyword>
<proteinExistence type="predicted"/>
<dbReference type="Proteomes" id="UP000198928">
    <property type="component" value="Unassembled WGS sequence"/>
</dbReference>
<organism evidence="1 2">
    <name type="scientific">Streptomyces pini</name>
    <dbReference type="NCBI Taxonomy" id="1520580"/>
    <lineage>
        <taxon>Bacteria</taxon>
        <taxon>Bacillati</taxon>
        <taxon>Actinomycetota</taxon>
        <taxon>Actinomycetes</taxon>
        <taxon>Kitasatosporales</taxon>
        <taxon>Streptomycetaceae</taxon>
        <taxon>Streptomyces</taxon>
    </lineage>
</organism>
<sequence>MAEAVQAVRAIENPTRRAQAISELLKQQAEQGPLLREERSRIVHAMRDEGTSLRKIAAAIGVSLGTVQDILRGHSGPWGNRQKPPSADDE</sequence>
<dbReference type="AlphaFoldDB" id="A0A1I4C1W4"/>
<accession>A0A1I4C1W4</accession>
<keyword evidence="1" id="KW-0238">DNA-binding</keyword>
<gene>
    <name evidence="1" type="ORF">SAMN05192584_108198</name>
</gene>
<dbReference type="GO" id="GO:0003677">
    <property type="term" value="F:DNA binding"/>
    <property type="evidence" value="ECO:0007669"/>
    <property type="project" value="UniProtKB-KW"/>
</dbReference>
<evidence type="ECO:0000313" key="2">
    <source>
        <dbReference type="Proteomes" id="UP000198928"/>
    </source>
</evidence>
<name>A0A1I4C1W4_9ACTN</name>